<feature type="domain" description="Amino acid transporter transmembrane" evidence="7">
    <location>
        <begin position="22"/>
        <end position="420"/>
    </location>
</feature>
<evidence type="ECO:0000256" key="4">
    <source>
        <dbReference type="ARBA" id="ARBA00022989"/>
    </source>
</evidence>
<dbReference type="GO" id="GO:0015179">
    <property type="term" value="F:L-amino acid transmembrane transporter activity"/>
    <property type="evidence" value="ECO:0007669"/>
    <property type="project" value="TreeGrafter"/>
</dbReference>
<feature type="transmembrane region" description="Helical" evidence="6">
    <location>
        <begin position="26"/>
        <end position="49"/>
    </location>
</feature>
<dbReference type="STRING" id="879819.A0A0J0XPC5"/>
<feature type="transmembrane region" description="Helical" evidence="6">
    <location>
        <begin position="395"/>
        <end position="418"/>
    </location>
</feature>
<evidence type="ECO:0000313" key="8">
    <source>
        <dbReference type="EMBL" id="KLT42953.1"/>
    </source>
</evidence>
<feature type="transmembrane region" description="Helical" evidence="6">
    <location>
        <begin position="107"/>
        <end position="131"/>
    </location>
</feature>
<dbReference type="AlphaFoldDB" id="A0A0J0XPC5"/>
<feature type="transmembrane region" description="Helical" evidence="6">
    <location>
        <begin position="288"/>
        <end position="313"/>
    </location>
</feature>
<feature type="transmembrane region" description="Helical" evidence="6">
    <location>
        <begin position="247"/>
        <end position="268"/>
    </location>
</feature>
<comment type="subcellular location">
    <subcellularLocation>
        <location evidence="1">Membrane</location>
        <topology evidence="1">Multi-pass membrane protein</topology>
    </subcellularLocation>
</comment>
<dbReference type="Proteomes" id="UP000053611">
    <property type="component" value="Unassembled WGS sequence"/>
</dbReference>
<evidence type="ECO:0000256" key="6">
    <source>
        <dbReference type="SAM" id="Phobius"/>
    </source>
</evidence>
<sequence length="439" mass="47587">MTELEKVEYLADVAEDGEVKFHKLSWLQLTIVLIVTAVALGTLSMPVVFASLGMVGGILITIFMGFVAIYTSYVIGQVKLKYPQVCHYPDIGPLLLPGAAGVALRKFLQVCFVVFLVLIVGSHCLTGQIAFKTISDNDTLCKVVWSVVAMILLFVCALPPSFSEMSVLGYIDFLSIMSAVFVTLIATGIQARKKDWETGWTAAAPDIPFAYGMLAATNVLFAYSFALNYRFSFMEEMHTPSDFPKSIYTLGAVQITIYTTVGALGYAFVGPEVKSPSLLSAGHTVSRVAFGVALPVIFISGSICAVTAGRFIMDHAFQHSTVRYVNTPRGWMTWIGLIAACCLIAWIVAQVIPVFSPLLGIISALFNSAFTLYLPGIMWFKLIREGGCFSSAKNITLTIINIIVIIFGLVIFGAGTYASVFDMAQSYKGKSVGKPFACK</sequence>
<accession>A0A0J0XPC5</accession>
<feature type="transmembrane region" description="Helical" evidence="6">
    <location>
        <begin position="167"/>
        <end position="189"/>
    </location>
</feature>
<reference evidence="8 9" key="1">
    <citation type="submission" date="2015-03" db="EMBL/GenBank/DDBJ databases">
        <title>Genomics and transcriptomics of the oil-accumulating basidiomycete yeast T. oleaginosus allow insights into substrate utilization and the diverse evolutionary trajectories of mating systems in fungi.</title>
        <authorList>
            <consortium name="DOE Joint Genome Institute"/>
            <person name="Kourist R."/>
            <person name="Kracht O."/>
            <person name="Bracharz F."/>
            <person name="Lipzen A."/>
            <person name="Nolan M."/>
            <person name="Ohm R."/>
            <person name="Grigoriev I."/>
            <person name="Sun S."/>
            <person name="Heitman J."/>
            <person name="Bruck T."/>
            <person name="Nowrousian M."/>
        </authorList>
    </citation>
    <scope>NUCLEOTIDE SEQUENCE [LARGE SCALE GENOMIC DNA]</scope>
    <source>
        <strain evidence="8 9">IBC0246</strain>
    </source>
</reference>
<dbReference type="PANTHER" id="PTHR22950">
    <property type="entry name" value="AMINO ACID TRANSPORTER"/>
    <property type="match status" value="1"/>
</dbReference>
<feature type="transmembrane region" description="Helical" evidence="6">
    <location>
        <begin position="358"/>
        <end position="383"/>
    </location>
</feature>
<comment type="similarity">
    <text evidence="2">Belongs to the amino acid/polyamine transporter 2 family.</text>
</comment>
<dbReference type="OrthoDB" id="294730at2759"/>
<feature type="transmembrane region" description="Helical" evidence="6">
    <location>
        <begin position="209"/>
        <end position="226"/>
    </location>
</feature>
<evidence type="ECO:0000256" key="2">
    <source>
        <dbReference type="ARBA" id="ARBA00008066"/>
    </source>
</evidence>
<keyword evidence="3 6" id="KW-0812">Transmembrane</keyword>
<dbReference type="GO" id="GO:0016020">
    <property type="term" value="C:membrane"/>
    <property type="evidence" value="ECO:0007669"/>
    <property type="project" value="UniProtKB-SubCell"/>
</dbReference>
<gene>
    <name evidence="8" type="ORF">CC85DRAFT_273654</name>
</gene>
<dbReference type="InterPro" id="IPR013057">
    <property type="entry name" value="AA_transpt_TM"/>
</dbReference>
<feature type="transmembrane region" description="Helical" evidence="6">
    <location>
        <begin position="334"/>
        <end position="352"/>
    </location>
</feature>
<name>A0A0J0XPC5_9TREE</name>
<dbReference type="PANTHER" id="PTHR22950:SF8">
    <property type="entry name" value="AMINO ACID TRANSPORTER (EUROFUNG)"/>
    <property type="match status" value="1"/>
</dbReference>
<evidence type="ECO:0000313" key="9">
    <source>
        <dbReference type="Proteomes" id="UP000053611"/>
    </source>
</evidence>
<evidence type="ECO:0000256" key="1">
    <source>
        <dbReference type="ARBA" id="ARBA00004141"/>
    </source>
</evidence>
<proteinExistence type="inferred from homology"/>
<keyword evidence="9" id="KW-1185">Reference proteome</keyword>
<keyword evidence="5 6" id="KW-0472">Membrane</keyword>
<organism evidence="8 9">
    <name type="scientific">Cutaneotrichosporon oleaginosum</name>
    <dbReference type="NCBI Taxonomy" id="879819"/>
    <lineage>
        <taxon>Eukaryota</taxon>
        <taxon>Fungi</taxon>
        <taxon>Dikarya</taxon>
        <taxon>Basidiomycota</taxon>
        <taxon>Agaricomycotina</taxon>
        <taxon>Tremellomycetes</taxon>
        <taxon>Trichosporonales</taxon>
        <taxon>Trichosporonaceae</taxon>
        <taxon>Cutaneotrichosporon</taxon>
    </lineage>
</organism>
<evidence type="ECO:0000256" key="3">
    <source>
        <dbReference type="ARBA" id="ARBA00022692"/>
    </source>
</evidence>
<evidence type="ECO:0000256" key="5">
    <source>
        <dbReference type="ARBA" id="ARBA00023136"/>
    </source>
</evidence>
<feature type="transmembrane region" description="Helical" evidence="6">
    <location>
        <begin position="55"/>
        <end position="75"/>
    </location>
</feature>
<dbReference type="EMBL" id="KQ087200">
    <property type="protein sequence ID" value="KLT42953.1"/>
    <property type="molecule type" value="Genomic_DNA"/>
</dbReference>
<evidence type="ECO:0000259" key="7">
    <source>
        <dbReference type="Pfam" id="PF01490"/>
    </source>
</evidence>
<dbReference type="Pfam" id="PF01490">
    <property type="entry name" value="Aa_trans"/>
    <property type="match status" value="1"/>
</dbReference>
<protein>
    <recommendedName>
        <fullName evidence="7">Amino acid transporter transmembrane domain-containing protein</fullName>
    </recommendedName>
</protein>
<feature type="transmembrane region" description="Helical" evidence="6">
    <location>
        <begin position="143"/>
        <end position="160"/>
    </location>
</feature>
<keyword evidence="4 6" id="KW-1133">Transmembrane helix</keyword>